<feature type="domain" description="HTH araC/xylS-type" evidence="5">
    <location>
        <begin position="209"/>
        <end position="309"/>
    </location>
</feature>
<evidence type="ECO:0000313" key="6">
    <source>
        <dbReference type="EMBL" id="OAV62587.1"/>
    </source>
</evidence>
<dbReference type="STRING" id="1837282.A6F49_05305"/>
<dbReference type="OrthoDB" id="9799345at2"/>
<keyword evidence="2" id="KW-0238">DNA-binding</keyword>
<dbReference type="InterPro" id="IPR018060">
    <property type="entry name" value="HTH_AraC"/>
</dbReference>
<dbReference type="Pfam" id="PF14525">
    <property type="entry name" value="AraC_binding_2"/>
    <property type="match status" value="1"/>
</dbReference>
<sequence length="309" mass="33948">MTQVQTWSTDTVQPAERFAAWTTKTRSLHLDWDLTTPSPQDYSATIRYRRTGTVRLAEVGCDAFDGHRQALPQDPPLVGVQLQVEGTLTCTYRGQEFTLHPGDLFVWNSNDAGAFSTSAHHRQLSLLIPAPRAPKSVATTPELTYPLAAQPGAGILSLAADQLRALIREMDQLNDDAVNRAVTGLLDLVDAGIAPVSDADAGQRTELLADIQQSVLERLGDPELNVNSIAAANWISVRSLHSIFSESGTTVARWVRQQRLERAHRDLSNATASTTVTEIAFRWGFSDTSHFSRVFKQEFGVSPTEVMPQ</sequence>
<dbReference type="PROSITE" id="PS00041">
    <property type="entry name" value="HTH_ARAC_FAMILY_1"/>
    <property type="match status" value="1"/>
</dbReference>
<dbReference type="Proteomes" id="UP000078292">
    <property type="component" value="Unassembled WGS sequence"/>
</dbReference>
<keyword evidence="4" id="KW-0804">Transcription</keyword>
<evidence type="ECO:0000256" key="2">
    <source>
        <dbReference type="ARBA" id="ARBA00023125"/>
    </source>
</evidence>
<evidence type="ECO:0000313" key="7">
    <source>
        <dbReference type="Proteomes" id="UP000078292"/>
    </source>
</evidence>
<dbReference type="InterPro" id="IPR020449">
    <property type="entry name" value="Tscrpt_reg_AraC-type_HTH"/>
</dbReference>
<dbReference type="PRINTS" id="PR00032">
    <property type="entry name" value="HTHARAC"/>
</dbReference>
<dbReference type="PROSITE" id="PS01124">
    <property type="entry name" value="HTH_ARAC_FAMILY_2"/>
    <property type="match status" value="1"/>
</dbReference>
<dbReference type="InterPro" id="IPR035418">
    <property type="entry name" value="AraC-bd_2"/>
</dbReference>
<organism evidence="6 7">
    <name type="scientific">Enteractinococcus helveticum</name>
    <dbReference type="NCBI Taxonomy" id="1837282"/>
    <lineage>
        <taxon>Bacteria</taxon>
        <taxon>Bacillati</taxon>
        <taxon>Actinomycetota</taxon>
        <taxon>Actinomycetes</taxon>
        <taxon>Micrococcales</taxon>
        <taxon>Micrococcaceae</taxon>
    </lineage>
</organism>
<gene>
    <name evidence="6" type="ORF">A6F49_05305</name>
</gene>
<keyword evidence="3" id="KW-0010">Activator</keyword>
<dbReference type="RefSeq" id="WP_052504686.1">
    <property type="nucleotide sequence ID" value="NZ_LXEY01000010.1"/>
</dbReference>
<dbReference type="SUPFAM" id="SSF46689">
    <property type="entry name" value="Homeodomain-like"/>
    <property type="match status" value="1"/>
</dbReference>
<keyword evidence="7" id="KW-1185">Reference proteome</keyword>
<evidence type="ECO:0000256" key="4">
    <source>
        <dbReference type="ARBA" id="ARBA00023163"/>
    </source>
</evidence>
<dbReference type="Pfam" id="PF12833">
    <property type="entry name" value="HTH_18"/>
    <property type="match status" value="1"/>
</dbReference>
<dbReference type="GO" id="GO:0043565">
    <property type="term" value="F:sequence-specific DNA binding"/>
    <property type="evidence" value="ECO:0007669"/>
    <property type="project" value="InterPro"/>
</dbReference>
<dbReference type="PANTHER" id="PTHR46796:SF6">
    <property type="entry name" value="ARAC SUBFAMILY"/>
    <property type="match status" value="1"/>
</dbReference>
<dbReference type="GO" id="GO:0003700">
    <property type="term" value="F:DNA-binding transcription factor activity"/>
    <property type="evidence" value="ECO:0007669"/>
    <property type="project" value="InterPro"/>
</dbReference>
<dbReference type="AlphaFoldDB" id="A0A1B7M1V5"/>
<dbReference type="PANTHER" id="PTHR46796">
    <property type="entry name" value="HTH-TYPE TRANSCRIPTIONAL ACTIVATOR RHAS-RELATED"/>
    <property type="match status" value="1"/>
</dbReference>
<dbReference type="EMBL" id="LXEY01000010">
    <property type="protein sequence ID" value="OAV62587.1"/>
    <property type="molecule type" value="Genomic_DNA"/>
</dbReference>
<evidence type="ECO:0000256" key="1">
    <source>
        <dbReference type="ARBA" id="ARBA00023015"/>
    </source>
</evidence>
<protein>
    <recommendedName>
        <fullName evidence="5">HTH araC/xylS-type domain-containing protein</fullName>
    </recommendedName>
</protein>
<reference evidence="6 7" key="1">
    <citation type="submission" date="2016-04" db="EMBL/GenBank/DDBJ databases">
        <title>First whole genome shotgun sequence of the bacterium Enteractinococcus sp. strain UASWS1574.</title>
        <authorList>
            <person name="Crovadore J."/>
            <person name="Chablais R."/>
            <person name="Lefort F."/>
        </authorList>
    </citation>
    <scope>NUCLEOTIDE SEQUENCE [LARGE SCALE GENOMIC DNA]</scope>
    <source>
        <strain evidence="6 7">UASWS1574</strain>
    </source>
</reference>
<dbReference type="InterPro" id="IPR037923">
    <property type="entry name" value="HTH-like"/>
</dbReference>
<dbReference type="Gene3D" id="1.10.10.60">
    <property type="entry name" value="Homeodomain-like"/>
    <property type="match status" value="1"/>
</dbReference>
<evidence type="ECO:0000256" key="3">
    <source>
        <dbReference type="ARBA" id="ARBA00023159"/>
    </source>
</evidence>
<dbReference type="InterPro" id="IPR050204">
    <property type="entry name" value="AraC_XylS_family_regulators"/>
</dbReference>
<proteinExistence type="predicted"/>
<evidence type="ECO:0000259" key="5">
    <source>
        <dbReference type="PROSITE" id="PS01124"/>
    </source>
</evidence>
<dbReference type="InterPro" id="IPR018062">
    <property type="entry name" value="HTH_AraC-typ_CS"/>
</dbReference>
<accession>A0A1B7M1V5</accession>
<name>A0A1B7M1V5_9MICC</name>
<keyword evidence="1" id="KW-0805">Transcription regulation</keyword>
<dbReference type="SMART" id="SM00342">
    <property type="entry name" value="HTH_ARAC"/>
    <property type="match status" value="1"/>
</dbReference>
<comment type="caution">
    <text evidence="6">The sequence shown here is derived from an EMBL/GenBank/DDBJ whole genome shotgun (WGS) entry which is preliminary data.</text>
</comment>
<dbReference type="SUPFAM" id="SSF51215">
    <property type="entry name" value="Regulatory protein AraC"/>
    <property type="match status" value="1"/>
</dbReference>
<dbReference type="InterPro" id="IPR009057">
    <property type="entry name" value="Homeodomain-like_sf"/>
</dbReference>